<proteinExistence type="predicted"/>
<reference evidence="2" key="1">
    <citation type="submission" date="2022-05" db="EMBL/GenBank/DDBJ databases">
        <title>The Musa troglodytarum L. genome provides insights into the mechanism of non-climacteric behaviour and enrichment of carotenoids.</title>
        <authorList>
            <person name="Wang J."/>
        </authorList>
    </citation>
    <scope>NUCLEOTIDE SEQUENCE</scope>
    <source>
        <tissue evidence="2">Leaf</tissue>
    </source>
</reference>
<feature type="region of interest" description="Disordered" evidence="1">
    <location>
        <begin position="1"/>
        <end position="20"/>
    </location>
</feature>
<gene>
    <name evidence="2" type="ORF">MUK42_34041</name>
</gene>
<organism evidence="2 3">
    <name type="scientific">Musa troglodytarum</name>
    <name type="common">fe'i banana</name>
    <dbReference type="NCBI Taxonomy" id="320322"/>
    <lineage>
        <taxon>Eukaryota</taxon>
        <taxon>Viridiplantae</taxon>
        <taxon>Streptophyta</taxon>
        <taxon>Embryophyta</taxon>
        <taxon>Tracheophyta</taxon>
        <taxon>Spermatophyta</taxon>
        <taxon>Magnoliopsida</taxon>
        <taxon>Liliopsida</taxon>
        <taxon>Zingiberales</taxon>
        <taxon>Musaceae</taxon>
        <taxon>Musa</taxon>
    </lineage>
</organism>
<name>A0A9E7K8E5_9LILI</name>
<evidence type="ECO:0000256" key="1">
    <source>
        <dbReference type="SAM" id="MobiDB-lite"/>
    </source>
</evidence>
<feature type="region of interest" description="Disordered" evidence="1">
    <location>
        <begin position="29"/>
        <end position="49"/>
    </location>
</feature>
<protein>
    <submittedName>
        <fullName evidence="2">Uncharacterized protein</fullName>
    </submittedName>
</protein>
<accession>A0A9E7K8E5</accession>
<dbReference type="AlphaFoldDB" id="A0A9E7K8E5"/>
<sequence>MGNENHPPDTRGVNYSPDARGVKIFYQEPRQLNRRTSTLHNPKDESVHQSNGLLIPISTGGEDFNDHGFAKGRASDGGDARLGSERSKPSELRCVQHLPFLASCSSFGCIPPAREATTAGAQECCALRELFGGLGFFRVGLRSSSPFRRGNHCGRFRRTGAVVVFVVWLIKVPAATEWPDKIWKSPNVTSVWREMEKEI</sequence>
<dbReference type="Proteomes" id="UP001055439">
    <property type="component" value="Chromosome 6"/>
</dbReference>
<keyword evidence="3" id="KW-1185">Reference proteome</keyword>
<evidence type="ECO:0000313" key="2">
    <source>
        <dbReference type="EMBL" id="URE10508.1"/>
    </source>
</evidence>
<dbReference type="OrthoDB" id="10594454at2759"/>
<dbReference type="EMBL" id="CP097508">
    <property type="protein sequence ID" value="URE10508.1"/>
    <property type="molecule type" value="Genomic_DNA"/>
</dbReference>
<feature type="region of interest" description="Disordered" evidence="1">
    <location>
        <begin position="65"/>
        <end position="85"/>
    </location>
</feature>
<evidence type="ECO:0000313" key="3">
    <source>
        <dbReference type="Proteomes" id="UP001055439"/>
    </source>
</evidence>